<keyword evidence="3" id="KW-1185">Reference proteome</keyword>
<proteinExistence type="predicted"/>
<dbReference type="EMBL" id="BJOV01000003">
    <property type="protein sequence ID" value="GEE01273.1"/>
    <property type="molecule type" value="Genomic_DNA"/>
</dbReference>
<comment type="caution">
    <text evidence="2">The sequence shown here is derived from an EMBL/GenBank/DDBJ whole genome shotgun (WGS) entry which is preliminary data.</text>
</comment>
<protein>
    <recommendedName>
        <fullName evidence="1">AraC effector-binding domain-containing protein</fullName>
    </recommendedName>
</protein>
<dbReference type="Proteomes" id="UP000444960">
    <property type="component" value="Unassembled WGS sequence"/>
</dbReference>
<feature type="domain" description="AraC effector-binding" evidence="1">
    <location>
        <begin position="13"/>
        <end position="154"/>
    </location>
</feature>
<dbReference type="InterPro" id="IPR029442">
    <property type="entry name" value="GyrI-like"/>
</dbReference>
<accession>A0A7I9V859</accession>
<evidence type="ECO:0000313" key="3">
    <source>
        <dbReference type="Proteomes" id="UP000444960"/>
    </source>
</evidence>
<dbReference type="RefSeq" id="WP_161895088.1">
    <property type="nucleotide sequence ID" value="NZ_BJOV01000003.1"/>
</dbReference>
<organism evidence="2 3">
    <name type="scientific">Gordonia spumicola</name>
    <dbReference type="NCBI Taxonomy" id="589161"/>
    <lineage>
        <taxon>Bacteria</taxon>
        <taxon>Bacillati</taxon>
        <taxon>Actinomycetota</taxon>
        <taxon>Actinomycetes</taxon>
        <taxon>Mycobacteriales</taxon>
        <taxon>Gordoniaceae</taxon>
        <taxon>Gordonia</taxon>
    </lineage>
</organism>
<evidence type="ECO:0000313" key="2">
    <source>
        <dbReference type="EMBL" id="GEE01273.1"/>
    </source>
</evidence>
<gene>
    <name evidence="2" type="ORF">nbrc107696_17190</name>
</gene>
<evidence type="ECO:0000259" key="1">
    <source>
        <dbReference type="SMART" id="SM00871"/>
    </source>
</evidence>
<reference evidence="3" key="1">
    <citation type="submission" date="2019-06" db="EMBL/GenBank/DDBJ databases">
        <title>Gordonia isolated from sludge of a wastewater treatment plant.</title>
        <authorList>
            <person name="Tamura T."/>
            <person name="Aoyama K."/>
            <person name="Kang Y."/>
            <person name="Saito S."/>
            <person name="Akiyama N."/>
            <person name="Yazawa K."/>
            <person name="Gonoi T."/>
            <person name="Mikami Y."/>
        </authorList>
    </citation>
    <scope>NUCLEOTIDE SEQUENCE [LARGE SCALE GENOMIC DNA]</scope>
    <source>
        <strain evidence="3">NBRC 107696</strain>
    </source>
</reference>
<name>A0A7I9V859_9ACTN</name>
<dbReference type="OrthoDB" id="64208at2"/>
<dbReference type="AlphaFoldDB" id="A0A7I9V859"/>
<dbReference type="Gene3D" id="3.20.80.10">
    <property type="entry name" value="Regulatory factor, effector binding domain"/>
    <property type="match status" value="1"/>
</dbReference>
<dbReference type="Pfam" id="PF06445">
    <property type="entry name" value="GyrI-like"/>
    <property type="match status" value="1"/>
</dbReference>
<dbReference type="SUPFAM" id="SSF55136">
    <property type="entry name" value="Probable bacterial effector-binding domain"/>
    <property type="match status" value="1"/>
</dbReference>
<dbReference type="InterPro" id="IPR010499">
    <property type="entry name" value="AraC_E-bd"/>
</dbReference>
<dbReference type="SMART" id="SM00871">
    <property type="entry name" value="AraC_E_bind"/>
    <property type="match status" value="1"/>
</dbReference>
<dbReference type="InterPro" id="IPR011256">
    <property type="entry name" value="Reg_factor_effector_dom_sf"/>
</dbReference>
<sequence>MSIPLFFRDESFLQPMEVTLPDDIRVVTQSFYDVRMEDIRDIFDESFQVLAGCRPVGPGYGLYEGDPHDVFDLTLGFPVDAPVDVEGVDNGVFPSGKALIMSHIGAYEGISSAWESLFEVHRVNGGGDPRGVIEIYVNDPSVTEPEDLRTDLIILY</sequence>